<feature type="transmembrane region" description="Helical" evidence="8">
    <location>
        <begin position="302"/>
        <end position="321"/>
    </location>
</feature>
<proteinExistence type="inferred from homology"/>
<evidence type="ECO:0000256" key="7">
    <source>
        <dbReference type="ARBA" id="ARBA00023136"/>
    </source>
</evidence>
<name>A0A8J3SDT3_9ACTN</name>
<dbReference type="PANTHER" id="PTHR30294">
    <property type="entry name" value="MEMBRANE COMPONENT OF ABC TRANSPORTER YHHJ-RELATED"/>
    <property type="match status" value="1"/>
</dbReference>
<evidence type="ECO:0000256" key="3">
    <source>
        <dbReference type="ARBA" id="ARBA00022448"/>
    </source>
</evidence>
<feature type="transmembrane region" description="Helical" evidence="8">
    <location>
        <begin position="357"/>
        <end position="377"/>
    </location>
</feature>
<keyword evidence="6 8" id="KW-1133">Transmembrane helix</keyword>
<evidence type="ECO:0000256" key="1">
    <source>
        <dbReference type="ARBA" id="ARBA00004651"/>
    </source>
</evidence>
<dbReference type="GO" id="GO:0005886">
    <property type="term" value="C:plasma membrane"/>
    <property type="evidence" value="ECO:0007669"/>
    <property type="project" value="UniProtKB-SubCell"/>
</dbReference>
<evidence type="ECO:0000256" key="2">
    <source>
        <dbReference type="ARBA" id="ARBA00007783"/>
    </source>
</evidence>
<evidence type="ECO:0000256" key="8">
    <source>
        <dbReference type="SAM" id="Phobius"/>
    </source>
</evidence>
<keyword evidence="5 8" id="KW-0812">Transmembrane</keyword>
<gene>
    <name evidence="10" type="primary">yfiM</name>
    <name evidence="10" type="ORF">Psi01_29480</name>
</gene>
<evidence type="ECO:0000313" key="10">
    <source>
        <dbReference type="EMBL" id="GIH92318.1"/>
    </source>
</evidence>
<accession>A0A8J3SDT3</accession>
<feature type="transmembrane region" description="Helical" evidence="8">
    <location>
        <begin position="197"/>
        <end position="219"/>
    </location>
</feature>
<organism evidence="10 11">
    <name type="scientific">Planobispora siamensis</name>
    <dbReference type="NCBI Taxonomy" id="936338"/>
    <lineage>
        <taxon>Bacteria</taxon>
        <taxon>Bacillati</taxon>
        <taxon>Actinomycetota</taxon>
        <taxon>Actinomycetes</taxon>
        <taxon>Streptosporangiales</taxon>
        <taxon>Streptosporangiaceae</taxon>
        <taxon>Planobispora</taxon>
    </lineage>
</organism>
<feature type="transmembrane region" description="Helical" evidence="8">
    <location>
        <begin position="21"/>
        <end position="39"/>
    </location>
</feature>
<dbReference type="InterPro" id="IPR013525">
    <property type="entry name" value="ABC2_TM"/>
</dbReference>
<evidence type="ECO:0000259" key="9">
    <source>
        <dbReference type="PROSITE" id="PS51012"/>
    </source>
</evidence>
<sequence>MKIMSIAMLNLRRVFRDRTNIFFVAVVPFLLILVIGQLFGGGERLRLGVAAEGTGPLAGRLVAALGSGPRIAVERIGGEEDLRVAVERGRVNAGLVIPGSYDADLAAGRPVPLGSLIRPDDLNAQDVAMWTRSVVSKEAALVRAAQFGAARGSGSFDQALRAAETSPVPGIGVRVTTAGDAIFPEGLGAFSIAAPPLLLMFVFLTALTAGVGLVETRMLGVSRRMYATPTPVRTIVLGEMLGRIVIALVQGVLIMLGSALLFGVEWGDPVGATVLLLVFSLVGGGAAMLLGSVFRSPGPPGAVALVLGLGLAGLGGSMMPLESFGETMRTLAHLTPHAWGYEGFARLVRHGDTLPGILPQLGVLSGYAAVLLALGAWRLRRALCQAA</sequence>
<feature type="domain" description="ABC transmembrane type-2" evidence="9">
    <location>
        <begin position="158"/>
        <end position="382"/>
    </location>
</feature>
<keyword evidence="4" id="KW-1003">Cell membrane</keyword>
<dbReference type="InterPro" id="IPR047817">
    <property type="entry name" value="ABC2_TM_bact-type"/>
</dbReference>
<keyword evidence="7 8" id="KW-0472">Membrane</keyword>
<dbReference type="EMBL" id="BOOJ01000027">
    <property type="protein sequence ID" value="GIH92318.1"/>
    <property type="molecule type" value="Genomic_DNA"/>
</dbReference>
<dbReference type="AlphaFoldDB" id="A0A8J3SDT3"/>
<dbReference type="Proteomes" id="UP000619788">
    <property type="component" value="Unassembled WGS sequence"/>
</dbReference>
<dbReference type="PANTHER" id="PTHR30294:SF29">
    <property type="entry name" value="MULTIDRUG ABC TRANSPORTER PERMEASE YBHS-RELATED"/>
    <property type="match status" value="1"/>
</dbReference>
<evidence type="ECO:0000256" key="5">
    <source>
        <dbReference type="ARBA" id="ARBA00022692"/>
    </source>
</evidence>
<feature type="transmembrane region" description="Helical" evidence="8">
    <location>
        <begin position="270"/>
        <end position="290"/>
    </location>
</feature>
<evidence type="ECO:0000256" key="4">
    <source>
        <dbReference type="ARBA" id="ARBA00022475"/>
    </source>
</evidence>
<comment type="similarity">
    <text evidence="2">Belongs to the ABC-2 integral membrane protein family.</text>
</comment>
<feature type="transmembrane region" description="Helical" evidence="8">
    <location>
        <begin position="240"/>
        <end position="264"/>
    </location>
</feature>
<keyword evidence="11" id="KW-1185">Reference proteome</keyword>
<dbReference type="PROSITE" id="PS51012">
    <property type="entry name" value="ABC_TM2"/>
    <property type="match status" value="1"/>
</dbReference>
<evidence type="ECO:0000256" key="6">
    <source>
        <dbReference type="ARBA" id="ARBA00022989"/>
    </source>
</evidence>
<reference evidence="10 11" key="1">
    <citation type="submission" date="2021-01" db="EMBL/GenBank/DDBJ databases">
        <title>Whole genome shotgun sequence of Planobispora siamensis NBRC 107568.</title>
        <authorList>
            <person name="Komaki H."/>
            <person name="Tamura T."/>
        </authorList>
    </citation>
    <scope>NUCLEOTIDE SEQUENCE [LARGE SCALE GENOMIC DNA]</scope>
    <source>
        <strain evidence="10 11">NBRC 107568</strain>
    </source>
</reference>
<evidence type="ECO:0000313" key="11">
    <source>
        <dbReference type="Proteomes" id="UP000619788"/>
    </source>
</evidence>
<comment type="caution">
    <text evidence="10">The sequence shown here is derived from an EMBL/GenBank/DDBJ whole genome shotgun (WGS) entry which is preliminary data.</text>
</comment>
<comment type="subcellular location">
    <subcellularLocation>
        <location evidence="1">Cell membrane</location>
        <topology evidence="1">Multi-pass membrane protein</topology>
    </subcellularLocation>
</comment>
<keyword evidence="3" id="KW-0813">Transport</keyword>
<dbReference type="GO" id="GO:0140359">
    <property type="term" value="F:ABC-type transporter activity"/>
    <property type="evidence" value="ECO:0007669"/>
    <property type="project" value="InterPro"/>
</dbReference>
<dbReference type="Pfam" id="PF12698">
    <property type="entry name" value="ABC2_membrane_3"/>
    <property type="match status" value="1"/>
</dbReference>
<protein>
    <submittedName>
        <fullName evidence="10">Putative transport permease YfiM</fullName>
    </submittedName>
</protein>
<dbReference type="RefSeq" id="WP_204064551.1">
    <property type="nucleotide sequence ID" value="NZ_BOOJ01000027.1"/>
</dbReference>
<dbReference type="InterPro" id="IPR051449">
    <property type="entry name" value="ABC-2_transporter_component"/>
</dbReference>